<protein>
    <submittedName>
        <fullName evidence="1">Uncharacterized protein</fullName>
    </submittedName>
</protein>
<comment type="caution">
    <text evidence="1">The sequence shown here is derived from an EMBL/GenBank/DDBJ whole genome shotgun (WGS) entry which is preliminary data.</text>
</comment>
<proteinExistence type="predicted"/>
<evidence type="ECO:0000313" key="2">
    <source>
        <dbReference type="Proteomes" id="UP000283523"/>
    </source>
</evidence>
<dbReference type="Proteomes" id="UP000283523">
    <property type="component" value="Unassembled WGS sequence"/>
</dbReference>
<gene>
    <name evidence="1" type="ORF">DYU11_18320</name>
</gene>
<organism evidence="1 2">
    <name type="scientific">Fibrisoma montanum</name>
    <dbReference type="NCBI Taxonomy" id="2305895"/>
    <lineage>
        <taxon>Bacteria</taxon>
        <taxon>Pseudomonadati</taxon>
        <taxon>Bacteroidota</taxon>
        <taxon>Cytophagia</taxon>
        <taxon>Cytophagales</taxon>
        <taxon>Spirosomataceae</taxon>
        <taxon>Fibrisoma</taxon>
    </lineage>
</organism>
<dbReference type="RefSeq" id="WP_119669156.1">
    <property type="nucleotide sequence ID" value="NZ_QXED01000005.1"/>
</dbReference>
<name>A0A418M670_9BACT</name>
<accession>A0A418M670</accession>
<sequence>MTLRTLSQNSRFHTLLTQRKFDAYEKRELVLACTNGRTDSSKLMTVDEMAAAIKHLEDDQMTSIKKMRAKIINIAKDIFSVTDWEQKDYDALNTFLVKKFRAPLHKLSYNQLVDATTAMEKWRESAQNKMIEKLFN</sequence>
<evidence type="ECO:0000313" key="1">
    <source>
        <dbReference type="EMBL" id="RIV21362.1"/>
    </source>
</evidence>
<dbReference type="OrthoDB" id="968758at2"/>
<reference evidence="1 2" key="1">
    <citation type="submission" date="2018-08" db="EMBL/GenBank/DDBJ databases">
        <title>Fibrisoma montanum sp. nov., isolated from Danxia mountain soil.</title>
        <authorList>
            <person name="Huang Y."/>
        </authorList>
    </citation>
    <scope>NUCLEOTIDE SEQUENCE [LARGE SCALE GENOMIC DNA]</scope>
    <source>
        <strain evidence="1 2">HYT19</strain>
    </source>
</reference>
<dbReference type="EMBL" id="QXED01000005">
    <property type="protein sequence ID" value="RIV21362.1"/>
    <property type="molecule type" value="Genomic_DNA"/>
</dbReference>
<dbReference type="AlphaFoldDB" id="A0A418M670"/>
<keyword evidence="2" id="KW-1185">Reference proteome</keyword>